<name>A0A346D446_9HYME</name>
<evidence type="ECO:0000256" key="7">
    <source>
        <dbReference type="ARBA" id="ARBA00023136"/>
    </source>
</evidence>
<comment type="similarity">
    <text evidence="10">Belongs to the insect chemoreceptor superfamily. Heteromeric odorant receptor channel (TC 1.A.69) family.</text>
</comment>
<keyword evidence="9 10" id="KW-0807">Transducer</keyword>
<feature type="transmembrane region" description="Helical" evidence="10">
    <location>
        <begin position="174"/>
        <end position="196"/>
    </location>
</feature>
<dbReference type="PANTHER" id="PTHR21137:SF35">
    <property type="entry name" value="ODORANT RECEPTOR 19A-RELATED"/>
    <property type="match status" value="1"/>
</dbReference>
<reference evidence="11" key="1">
    <citation type="journal article" date="2018" name="Insect Mol. Biol.">
        <title>An odorant receptor mediates the attractiveness of cis-jasmone to Campoletis chlorideae, the endoparasitoid of Helicoverpa armigera.</title>
        <authorList>
            <person name="Sun Y.L."/>
            <person name="Dong J.F."/>
            <person name="Ning C."/>
            <person name="Ding P.P."/>
            <person name="Huang L.Q."/>
            <person name="Sun J.G."/>
            <person name="Wang C.Z."/>
        </authorList>
    </citation>
    <scope>NUCLEOTIDE SEQUENCE</scope>
    <source>
        <strain evidence="11">CchlOR98</strain>
    </source>
</reference>
<dbReference type="AlphaFoldDB" id="A0A346D446"/>
<evidence type="ECO:0000256" key="10">
    <source>
        <dbReference type="RuleBase" id="RU351113"/>
    </source>
</evidence>
<dbReference type="GO" id="GO:0005549">
    <property type="term" value="F:odorant binding"/>
    <property type="evidence" value="ECO:0007669"/>
    <property type="project" value="InterPro"/>
</dbReference>
<keyword evidence="3 10" id="KW-0716">Sensory transduction</keyword>
<evidence type="ECO:0000256" key="6">
    <source>
        <dbReference type="ARBA" id="ARBA00022989"/>
    </source>
</evidence>
<comment type="caution">
    <text evidence="10">Lacks conserved residue(s) required for the propagation of feature annotation.</text>
</comment>
<feature type="transmembrane region" description="Helical" evidence="10">
    <location>
        <begin position="303"/>
        <end position="325"/>
    </location>
</feature>
<feature type="transmembrane region" description="Helical" evidence="10">
    <location>
        <begin position="263"/>
        <end position="291"/>
    </location>
</feature>
<evidence type="ECO:0000256" key="3">
    <source>
        <dbReference type="ARBA" id="ARBA00022606"/>
    </source>
</evidence>
<proteinExistence type="evidence at transcript level"/>
<dbReference type="GO" id="GO:0004984">
    <property type="term" value="F:olfactory receptor activity"/>
    <property type="evidence" value="ECO:0007669"/>
    <property type="project" value="InterPro"/>
</dbReference>
<organism evidence="11">
    <name type="scientific">Campoletis chlorideae</name>
    <dbReference type="NCBI Taxonomy" id="219166"/>
    <lineage>
        <taxon>Eukaryota</taxon>
        <taxon>Metazoa</taxon>
        <taxon>Ecdysozoa</taxon>
        <taxon>Arthropoda</taxon>
        <taxon>Hexapoda</taxon>
        <taxon>Insecta</taxon>
        <taxon>Pterygota</taxon>
        <taxon>Neoptera</taxon>
        <taxon>Endopterygota</taxon>
        <taxon>Hymenoptera</taxon>
        <taxon>Apocrita</taxon>
        <taxon>Ichneumonoidea</taxon>
        <taxon>Ichneumonidae</taxon>
        <taxon>Campopleginae</taxon>
        <taxon>Dusona group</taxon>
        <taxon>Campoletis</taxon>
    </lineage>
</organism>
<keyword evidence="7 10" id="KW-0472">Membrane</keyword>
<evidence type="ECO:0000256" key="4">
    <source>
        <dbReference type="ARBA" id="ARBA00022692"/>
    </source>
</evidence>
<dbReference type="EMBL" id="MG859388">
    <property type="protein sequence ID" value="AXM05216.1"/>
    <property type="molecule type" value="mRNA"/>
</dbReference>
<keyword evidence="5 10" id="KW-0552">Olfaction</keyword>
<dbReference type="InterPro" id="IPR004117">
    <property type="entry name" value="7tm6_olfct_rcpt"/>
</dbReference>
<evidence type="ECO:0000256" key="8">
    <source>
        <dbReference type="ARBA" id="ARBA00023170"/>
    </source>
</evidence>
<sequence length="367" mass="42338">MDFFHGPNYRISKYFLSVLGLWPLQKPKEKYFFRCLTISMFSSIVLPKLIRFAEYYGDFSSMIECFPVLALHGVGCIKFSNYCINAKRLRELTCWIEEDWKARSAQNDVMILARYANRGRIFVMAYGVYLYATLSIYLLLPAIPILLDVIAPLNQSRQVVYLYETEYFVDPDEYYFYILAHAYVTMPFSLCMIVSFDAMLAVYIHHACGIFSTIGSHLEAIGRDNPDEKSHRSANYVEYDHEAYVRIVHCVRMHRRVLEFVRILQSSLSVCLAFVTALCTMIITVTGFMAVSHLDELAEAVRFGSFGVGAILHMFCTCWLGQMLVDHSEQIFSNALQHHVVQSIQSGEKTFHFNYDAKLGVLQNFSW</sequence>
<feature type="transmembrane region" description="Helical" evidence="10">
    <location>
        <begin position="128"/>
        <end position="154"/>
    </location>
</feature>
<reference evidence="11" key="2">
    <citation type="submission" date="2018-01" db="EMBL/GenBank/DDBJ databases">
        <authorList>
            <person name="Gaut B.S."/>
            <person name="Morton B.R."/>
            <person name="Clegg M.T."/>
            <person name="Duvall M.R."/>
        </authorList>
    </citation>
    <scope>NUCLEOTIDE SEQUENCE</scope>
    <source>
        <strain evidence="11">CchlOR98</strain>
    </source>
</reference>
<evidence type="ECO:0000256" key="9">
    <source>
        <dbReference type="ARBA" id="ARBA00023224"/>
    </source>
</evidence>
<evidence type="ECO:0000256" key="5">
    <source>
        <dbReference type="ARBA" id="ARBA00022725"/>
    </source>
</evidence>
<evidence type="ECO:0000256" key="1">
    <source>
        <dbReference type="ARBA" id="ARBA00004651"/>
    </source>
</evidence>
<dbReference type="GO" id="GO:0007165">
    <property type="term" value="P:signal transduction"/>
    <property type="evidence" value="ECO:0007669"/>
    <property type="project" value="UniProtKB-KW"/>
</dbReference>
<dbReference type="Pfam" id="PF02949">
    <property type="entry name" value="7tm_6"/>
    <property type="match status" value="1"/>
</dbReference>
<dbReference type="PANTHER" id="PTHR21137">
    <property type="entry name" value="ODORANT RECEPTOR"/>
    <property type="match status" value="1"/>
</dbReference>
<keyword evidence="6 10" id="KW-1133">Transmembrane helix</keyword>
<evidence type="ECO:0000313" key="11">
    <source>
        <dbReference type="EMBL" id="AXM05216.1"/>
    </source>
</evidence>
<keyword evidence="8 10" id="KW-0675">Receptor</keyword>
<dbReference type="GO" id="GO:0005886">
    <property type="term" value="C:plasma membrane"/>
    <property type="evidence" value="ECO:0007669"/>
    <property type="project" value="UniProtKB-SubCell"/>
</dbReference>
<evidence type="ECO:0000256" key="2">
    <source>
        <dbReference type="ARBA" id="ARBA00022475"/>
    </source>
</evidence>
<accession>A0A346D446</accession>
<keyword evidence="2" id="KW-1003">Cell membrane</keyword>
<comment type="subcellular location">
    <subcellularLocation>
        <location evidence="1 10">Cell membrane</location>
        <topology evidence="1 10">Multi-pass membrane protein</topology>
    </subcellularLocation>
</comment>
<protein>
    <recommendedName>
        <fullName evidence="10">Odorant receptor</fullName>
    </recommendedName>
</protein>
<keyword evidence="4 10" id="KW-0812">Transmembrane</keyword>